<feature type="non-terminal residue" evidence="1">
    <location>
        <position position="92"/>
    </location>
</feature>
<proteinExistence type="predicted"/>
<organism evidence="1">
    <name type="scientific">uncultured Spirochaeta sp</name>
    <dbReference type="NCBI Taxonomy" id="174390"/>
    <lineage>
        <taxon>Bacteria</taxon>
        <taxon>Pseudomonadati</taxon>
        <taxon>Spirochaetota</taxon>
        <taxon>Spirochaetia</taxon>
        <taxon>Spirochaetales</taxon>
        <taxon>Spirochaetaceae</taxon>
        <taxon>Spirochaeta</taxon>
        <taxon>environmental samples</taxon>
    </lineage>
</organism>
<evidence type="ECO:0000313" key="1">
    <source>
        <dbReference type="EMBL" id="AIA85202.1"/>
    </source>
</evidence>
<dbReference type="AlphaFoldDB" id="A0A060BR66"/>
<name>A0A060BR66_9SPIO</name>
<protein>
    <submittedName>
        <fullName evidence="1">CAZy families GT39 protein</fullName>
    </submittedName>
</protein>
<dbReference type="EMBL" id="KF117943">
    <property type="protein sequence ID" value="AIA85202.1"/>
    <property type="molecule type" value="Genomic_DNA"/>
</dbReference>
<reference evidence="1" key="1">
    <citation type="journal article" date="2013" name="Environ. Microbiol.">
        <title>Seasonally variable intestinal metagenomes of the red palm weevil (Rhynchophorus ferrugineus).</title>
        <authorList>
            <person name="Jia S."/>
            <person name="Zhang X."/>
            <person name="Zhang G."/>
            <person name="Yin A."/>
            <person name="Zhang S."/>
            <person name="Li F."/>
            <person name="Wang L."/>
            <person name="Zhao D."/>
            <person name="Yun Q."/>
            <person name="Tala"/>
            <person name="Wang J."/>
            <person name="Sun G."/>
            <person name="Baabdullah M."/>
            <person name="Yu X."/>
            <person name="Hu S."/>
            <person name="Al-Mssallem I.S."/>
            <person name="Yu J."/>
        </authorList>
    </citation>
    <scope>NUCLEOTIDE SEQUENCE</scope>
</reference>
<sequence>MYKWQSVDVEFSGSSVELTPRSGELWLNEIAFYDQNGEQIPVSLGAVSDVSSYANSSAAHLIDEQDRVPDVGSFMTDMYFDEIYHARTAFEH</sequence>
<accession>A0A060BR66</accession>